<name>A0A0A9GQB3_ARUDO</name>
<reference evidence="1" key="2">
    <citation type="journal article" date="2015" name="Data Brief">
        <title>Shoot transcriptome of the giant reed, Arundo donax.</title>
        <authorList>
            <person name="Barrero R.A."/>
            <person name="Guerrero F.D."/>
            <person name="Moolhuijzen P."/>
            <person name="Goolsby J.A."/>
            <person name="Tidwell J."/>
            <person name="Bellgard S.E."/>
            <person name="Bellgard M.I."/>
        </authorList>
    </citation>
    <scope>NUCLEOTIDE SEQUENCE</scope>
    <source>
        <tissue evidence="1">Shoot tissue taken approximately 20 cm above the soil surface</tissue>
    </source>
</reference>
<reference evidence="1" key="1">
    <citation type="submission" date="2014-09" db="EMBL/GenBank/DDBJ databases">
        <authorList>
            <person name="Magalhaes I.L.F."/>
            <person name="Oliveira U."/>
            <person name="Santos F.R."/>
            <person name="Vidigal T.H.D.A."/>
            <person name="Brescovit A.D."/>
            <person name="Santos A.J."/>
        </authorList>
    </citation>
    <scope>NUCLEOTIDE SEQUENCE</scope>
    <source>
        <tissue evidence="1">Shoot tissue taken approximately 20 cm above the soil surface</tissue>
    </source>
</reference>
<evidence type="ECO:0000313" key="1">
    <source>
        <dbReference type="EMBL" id="JAE27350.1"/>
    </source>
</evidence>
<accession>A0A0A9GQB3</accession>
<sequence>MKHWNPIQSWRGRV</sequence>
<dbReference type="EMBL" id="GBRH01170546">
    <property type="protein sequence ID" value="JAE27350.1"/>
    <property type="molecule type" value="Transcribed_RNA"/>
</dbReference>
<protein>
    <submittedName>
        <fullName evidence="1">Uncharacterized protein</fullName>
    </submittedName>
</protein>
<proteinExistence type="predicted"/>
<organism evidence="1">
    <name type="scientific">Arundo donax</name>
    <name type="common">Giant reed</name>
    <name type="synonym">Donax arundinaceus</name>
    <dbReference type="NCBI Taxonomy" id="35708"/>
    <lineage>
        <taxon>Eukaryota</taxon>
        <taxon>Viridiplantae</taxon>
        <taxon>Streptophyta</taxon>
        <taxon>Embryophyta</taxon>
        <taxon>Tracheophyta</taxon>
        <taxon>Spermatophyta</taxon>
        <taxon>Magnoliopsida</taxon>
        <taxon>Liliopsida</taxon>
        <taxon>Poales</taxon>
        <taxon>Poaceae</taxon>
        <taxon>PACMAD clade</taxon>
        <taxon>Arundinoideae</taxon>
        <taxon>Arundineae</taxon>
        <taxon>Arundo</taxon>
    </lineage>
</organism>